<keyword evidence="2" id="KW-1185">Reference proteome</keyword>
<dbReference type="Proteomes" id="UP000023541">
    <property type="component" value="Unassembled WGS sequence"/>
</dbReference>
<comment type="caution">
    <text evidence="1">The sequence shown here is derived from an EMBL/GenBank/DDBJ whole genome shotgun (WGS) entry which is preliminary data.</text>
</comment>
<dbReference type="EMBL" id="AQRA01000006">
    <property type="protein sequence ID" value="EZH73210.1"/>
    <property type="molecule type" value="Genomic_DNA"/>
</dbReference>
<organism evidence="1 2">
    <name type="scientific">Aquimarina atlantica</name>
    <dbReference type="NCBI Taxonomy" id="1317122"/>
    <lineage>
        <taxon>Bacteria</taxon>
        <taxon>Pseudomonadati</taxon>
        <taxon>Bacteroidota</taxon>
        <taxon>Flavobacteriia</taxon>
        <taxon>Flavobacteriales</taxon>
        <taxon>Flavobacteriaceae</taxon>
        <taxon>Aquimarina</taxon>
    </lineage>
</organism>
<gene>
    <name evidence="1" type="ORF">ATO12_19595</name>
</gene>
<dbReference type="RefSeq" id="WP_025666058.1">
    <property type="nucleotide sequence ID" value="NZ_AQRA01000006.1"/>
</dbReference>
<sequence length="111" mass="12211">MIVSHKVESYSLQIVSNYAGGGGYQMGFVYLYGQSQEYIGHLAIIKDEKTLPENKQHSNGAIILYFHETELQSILETLRSESPVSIKLNTSSKWGSIETGKETVGNGELAA</sequence>
<accession>A0A023BTA4</accession>
<evidence type="ECO:0000313" key="1">
    <source>
        <dbReference type="EMBL" id="EZH73210.1"/>
    </source>
</evidence>
<dbReference type="OrthoDB" id="1162876at2"/>
<proteinExistence type="predicted"/>
<dbReference type="eggNOG" id="ENOG503006J">
    <property type="taxonomic scope" value="Bacteria"/>
</dbReference>
<reference evidence="1 2" key="1">
    <citation type="submission" date="2014-04" db="EMBL/GenBank/DDBJ databases">
        <title>Aquimarina sp. 22II-S11-z7 Genome Sequencing.</title>
        <authorList>
            <person name="Lai Q."/>
        </authorList>
    </citation>
    <scope>NUCLEOTIDE SEQUENCE [LARGE SCALE GENOMIC DNA]</scope>
    <source>
        <strain evidence="1 2">22II-S11-z7</strain>
    </source>
</reference>
<protein>
    <submittedName>
        <fullName evidence="1">Uncharacterized protein</fullName>
    </submittedName>
</protein>
<name>A0A023BTA4_9FLAO</name>
<evidence type="ECO:0000313" key="2">
    <source>
        <dbReference type="Proteomes" id="UP000023541"/>
    </source>
</evidence>
<dbReference type="AlphaFoldDB" id="A0A023BTA4"/>